<sequence length="162" mass="18829">MKQKVTRFRFEHFELPTVYFNNPIQFARNLRSGGANYLFKSLESYYRKHAVDCPFSVEDFSVTFADLTDTVFKFELSLPATSNLGECKKIYMVADMGLNTTLYVTRKVSLGGDVLAGVYSNGDYEIYEKKLREDDRIDDKLIDLIRGVPRYQVYWNPMLDNV</sequence>
<organism evidence="1 2">
    <name type="scientific">Ruoffia tabacinasalis</name>
    <dbReference type="NCBI Taxonomy" id="87458"/>
    <lineage>
        <taxon>Bacteria</taxon>
        <taxon>Bacillati</taxon>
        <taxon>Bacillota</taxon>
        <taxon>Bacilli</taxon>
        <taxon>Lactobacillales</taxon>
        <taxon>Aerococcaceae</taxon>
        <taxon>Ruoffia</taxon>
    </lineage>
</organism>
<evidence type="ECO:0000313" key="2">
    <source>
        <dbReference type="Proteomes" id="UP000823401"/>
    </source>
</evidence>
<accession>A0ABS0LHM9</accession>
<dbReference type="EMBL" id="JACCEL010000005">
    <property type="protein sequence ID" value="MBG9977792.1"/>
    <property type="molecule type" value="Genomic_DNA"/>
</dbReference>
<evidence type="ECO:0000313" key="1">
    <source>
        <dbReference type="EMBL" id="MBG9977792.1"/>
    </source>
</evidence>
<name>A0ABS0LHM9_9LACT</name>
<dbReference type="Proteomes" id="UP000823401">
    <property type="component" value="Unassembled WGS sequence"/>
</dbReference>
<comment type="caution">
    <text evidence="1">The sequence shown here is derived from an EMBL/GenBank/DDBJ whole genome shotgun (WGS) entry which is preliminary data.</text>
</comment>
<keyword evidence="2" id="KW-1185">Reference proteome</keyword>
<gene>
    <name evidence="1" type="ORF">HYQ42_03235</name>
</gene>
<reference evidence="1 2" key="1">
    <citation type="submission" date="2020-07" db="EMBL/GenBank/DDBJ databases">
        <title>Facklamia lactis sp. nov., isolated from raw milk.</title>
        <authorList>
            <person name="Doll E.V."/>
            <person name="Huptas C."/>
            <person name="Staib L."/>
            <person name="Wenning M."/>
            <person name="Scherer S."/>
        </authorList>
    </citation>
    <scope>NUCLEOTIDE SEQUENCE [LARGE SCALE GENOMIC DNA]</scope>
    <source>
        <strain evidence="1 2">DSM 104272</strain>
    </source>
</reference>
<dbReference type="RefSeq" id="WP_197103951.1">
    <property type="nucleotide sequence ID" value="NZ_JACCEL010000005.1"/>
</dbReference>
<proteinExistence type="predicted"/>
<protein>
    <submittedName>
        <fullName evidence="1">Uncharacterized protein</fullName>
    </submittedName>
</protein>